<dbReference type="PROSITE" id="PS50943">
    <property type="entry name" value="HTH_CROC1"/>
    <property type="match status" value="1"/>
</dbReference>
<dbReference type="AlphaFoldDB" id="A0A939BWH9"/>
<dbReference type="InterPro" id="IPR001387">
    <property type="entry name" value="Cro/C1-type_HTH"/>
</dbReference>
<accession>A0A939BWH9</accession>
<dbReference type="Pfam" id="PF13443">
    <property type="entry name" value="HTH_26"/>
    <property type="match status" value="1"/>
</dbReference>
<dbReference type="Proteomes" id="UP000717624">
    <property type="component" value="Unassembled WGS sequence"/>
</dbReference>
<dbReference type="CDD" id="cd00093">
    <property type="entry name" value="HTH_XRE"/>
    <property type="match status" value="1"/>
</dbReference>
<protein>
    <submittedName>
        <fullName evidence="2">Transcriptional regulator with XRE-family HTH domain</fullName>
    </submittedName>
</protein>
<feature type="domain" description="HTH cro/C1-type" evidence="1">
    <location>
        <begin position="7"/>
        <end position="63"/>
    </location>
</feature>
<reference evidence="2" key="1">
    <citation type="submission" date="2021-01" db="EMBL/GenBank/DDBJ databases">
        <title>Genomic Encyclopedia of Type Strains, Phase IV (KMG-IV): sequencing the most valuable type-strain genomes for metagenomic binning, comparative biology and taxonomic classification.</title>
        <authorList>
            <person name="Goeker M."/>
        </authorList>
    </citation>
    <scope>NUCLEOTIDE SEQUENCE</scope>
    <source>
        <strain evidence="2">DSM 25523</strain>
    </source>
</reference>
<organism evidence="2 3">
    <name type="scientific">Brevibacillus fulvus</name>
    <dbReference type="NCBI Taxonomy" id="1125967"/>
    <lineage>
        <taxon>Bacteria</taxon>
        <taxon>Bacillati</taxon>
        <taxon>Bacillota</taxon>
        <taxon>Bacilli</taxon>
        <taxon>Bacillales</taxon>
        <taxon>Paenibacillaceae</taxon>
        <taxon>Brevibacillus</taxon>
    </lineage>
</organism>
<gene>
    <name evidence="2" type="ORF">JOD01_003493</name>
</gene>
<dbReference type="InterPro" id="IPR010982">
    <property type="entry name" value="Lambda_DNA-bd_dom_sf"/>
</dbReference>
<evidence type="ECO:0000313" key="3">
    <source>
        <dbReference type="Proteomes" id="UP000717624"/>
    </source>
</evidence>
<name>A0A939BWH9_9BACL</name>
<dbReference type="RefSeq" id="WP_204519527.1">
    <property type="nucleotide sequence ID" value="NZ_BAABIN010000017.1"/>
</dbReference>
<dbReference type="EMBL" id="JAFBEB010000016">
    <property type="protein sequence ID" value="MBM7591841.1"/>
    <property type="molecule type" value="Genomic_DNA"/>
</dbReference>
<dbReference type="SUPFAM" id="SSF47413">
    <property type="entry name" value="lambda repressor-like DNA-binding domains"/>
    <property type="match status" value="1"/>
</dbReference>
<evidence type="ECO:0000259" key="1">
    <source>
        <dbReference type="PROSITE" id="PS50943"/>
    </source>
</evidence>
<dbReference type="SMART" id="SM00530">
    <property type="entry name" value="HTH_XRE"/>
    <property type="match status" value="1"/>
</dbReference>
<keyword evidence="3" id="KW-1185">Reference proteome</keyword>
<dbReference type="GO" id="GO:0003677">
    <property type="term" value="F:DNA binding"/>
    <property type="evidence" value="ECO:0007669"/>
    <property type="project" value="InterPro"/>
</dbReference>
<dbReference type="Gene3D" id="1.10.260.40">
    <property type="entry name" value="lambda repressor-like DNA-binding domains"/>
    <property type="match status" value="1"/>
</dbReference>
<proteinExistence type="predicted"/>
<comment type="caution">
    <text evidence="2">The sequence shown here is derived from an EMBL/GenBank/DDBJ whole genome shotgun (WGS) entry which is preliminary data.</text>
</comment>
<sequence>MKVVLCVRELLEKHNLTQQELSSMTGIAQSTISPMVRNIKERVDLDHIRRIAEALNIRDMNEIIRIVDEDD</sequence>
<evidence type="ECO:0000313" key="2">
    <source>
        <dbReference type="EMBL" id="MBM7591841.1"/>
    </source>
</evidence>